<dbReference type="Proteomes" id="UP001357485">
    <property type="component" value="Unassembled WGS sequence"/>
</dbReference>
<gene>
    <name evidence="2" type="ORF">LTR16_009662</name>
</gene>
<keyword evidence="3" id="KW-1185">Reference proteome</keyword>
<accession>A0ABR0LJI8</accession>
<evidence type="ECO:0000313" key="2">
    <source>
        <dbReference type="EMBL" id="KAK5186615.1"/>
    </source>
</evidence>
<evidence type="ECO:0000313" key="3">
    <source>
        <dbReference type="Proteomes" id="UP001357485"/>
    </source>
</evidence>
<evidence type="ECO:0008006" key="4">
    <source>
        <dbReference type="Google" id="ProtNLM"/>
    </source>
</evidence>
<comment type="caution">
    <text evidence="2">The sequence shown here is derived from an EMBL/GenBank/DDBJ whole genome shotgun (WGS) entry which is preliminary data.</text>
</comment>
<feature type="region of interest" description="Disordered" evidence="1">
    <location>
        <begin position="1"/>
        <end position="114"/>
    </location>
</feature>
<dbReference type="EMBL" id="JAVRRA010018981">
    <property type="protein sequence ID" value="KAK5186615.1"/>
    <property type="molecule type" value="Genomic_DNA"/>
</dbReference>
<evidence type="ECO:0000256" key="1">
    <source>
        <dbReference type="SAM" id="MobiDB-lite"/>
    </source>
</evidence>
<organism evidence="2 3">
    <name type="scientific">Cryomyces antarcticus</name>
    <dbReference type="NCBI Taxonomy" id="329879"/>
    <lineage>
        <taxon>Eukaryota</taxon>
        <taxon>Fungi</taxon>
        <taxon>Dikarya</taxon>
        <taxon>Ascomycota</taxon>
        <taxon>Pezizomycotina</taxon>
        <taxon>Dothideomycetes</taxon>
        <taxon>Dothideomycetes incertae sedis</taxon>
        <taxon>Cryomyces</taxon>
    </lineage>
</organism>
<proteinExistence type="predicted"/>
<sequence>MNPNTPQQLGRPPSYTYANNGGGNAGQPPPHLGRPSSPMPQPPINIVQAGYGHPPPVPQGQMYAPVAPQAGLPRYPTQQQDPRAYGGAYGAPPPAGPHSFANRGSAPAEVEGSGRSRAQLIVGIDFGTTFSGVAFAFATNTEAKEDIIVEWPGAGNQTKQK</sequence>
<name>A0ABR0LJI8_9PEZI</name>
<feature type="compositionally biased region" description="Pro residues" evidence="1">
    <location>
        <begin position="27"/>
        <end position="43"/>
    </location>
</feature>
<feature type="non-terminal residue" evidence="2">
    <location>
        <position position="161"/>
    </location>
</feature>
<protein>
    <recommendedName>
        <fullName evidence="4">Hsp70-like protein</fullName>
    </recommendedName>
</protein>
<reference evidence="2 3" key="1">
    <citation type="submission" date="2023-08" db="EMBL/GenBank/DDBJ databases">
        <title>Black Yeasts Isolated from many extreme environments.</title>
        <authorList>
            <person name="Coleine C."/>
            <person name="Stajich J.E."/>
            <person name="Selbmann L."/>
        </authorList>
    </citation>
    <scope>NUCLEOTIDE SEQUENCE [LARGE SCALE GENOMIC DNA]</scope>
    <source>
        <strain evidence="2 3">CCFEE 536</strain>
    </source>
</reference>